<feature type="signal peptide" evidence="2">
    <location>
        <begin position="1"/>
        <end position="16"/>
    </location>
</feature>
<keyword evidence="1" id="KW-1133">Transmembrane helix</keyword>
<organism evidence="3 4">
    <name type="scientific">Halocaridina rubra</name>
    <name type="common">Hawaiian red shrimp</name>
    <dbReference type="NCBI Taxonomy" id="373956"/>
    <lineage>
        <taxon>Eukaryota</taxon>
        <taxon>Metazoa</taxon>
        <taxon>Ecdysozoa</taxon>
        <taxon>Arthropoda</taxon>
        <taxon>Crustacea</taxon>
        <taxon>Multicrustacea</taxon>
        <taxon>Malacostraca</taxon>
        <taxon>Eumalacostraca</taxon>
        <taxon>Eucarida</taxon>
        <taxon>Decapoda</taxon>
        <taxon>Pleocyemata</taxon>
        <taxon>Caridea</taxon>
        <taxon>Atyoidea</taxon>
        <taxon>Atyidae</taxon>
        <taxon>Halocaridina</taxon>
    </lineage>
</organism>
<evidence type="ECO:0000256" key="1">
    <source>
        <dbReference type="SAM" id="Phobius"/>
    </source>
</evidence>
<keyword evidence="2" id="KW-0732">Signal</keyword>
<keyword evidence="1" id="KW-0812">Transmembrane</keyword>
<gene>
    <name evidence="3" type="ORF">SK128_019947</name>
</gene>
<name>A0AAN8WW62_HALRR</name>
<dbReference type="Proteomes" id="UP001381693">
    <property type="component" value="Unassembled WGS sequence"/>
</dbReference>
<feature type="transmembrane region" description="Helical" evidence="1">
    <location>
        <begin position="131"/>
        <end position="151"/>
    </location>
</feature>
<comment type="caution">
    <text evidence="3">The sequence shown here is derived from an EMBL/GenBank/DDBJ whole genome shotgun (WGS) entry which is preliminary data.</text>
</comment>
<keyword evidence="1" id="KW-0472">Membrane</keyword>
<reference evidence="3 4" key="1">
    <citation type="submission" date="2023-11" db="EMBL/GenBank/DDBJ databases">
        <title>Halocaridina rubra genome assembly.</title>
        <authorList>
            <person name="Smith C."/>
        </authorList>
    </citation>
    <scope>NUCLEOTIDE SEQUENCE [LARGE SCALE GENOMIC DNA]</scope>
    <source>
        <strain evidence="3">EP-1</strain>
        <tissue evidence="3">Whole</tissue>
    </source>
</reference>
<evidence type="ECO:0000313" key="4">
    <source>
        <dbReference type="Proteomes" id="UP001381693"/>
    </source>
</evidence>
<dbReference type="EMBL" id="JAXCGZ010018150">
    <property type="protein sequence ID" value="KAK7067519.1"/>
    <property type="molecule type" value="Genomic_DNA"/>
</dbReference>
<feature type="chain" id="PRO_5042937974" evidence="2">
    <location>
        <begin position="17"/>
        <end position="177"/>
    </location>
</feature>
<keyword evidence="4" id="KW-1185">Reference proteome</keyword>
<accession>A0AAN8WW62</accession>
<evidence type="ECO:0000313" key="3">
    <source>
        <dbReference type="EMBL" id="KAK7067519.1"/>
    </source>
</evidence>
<protein>
    <submittedName>
        <fullName evidence="3">Uncharacterized protein</fullName>
    </submittedName>
</protein>
<feature type="non-terminal residue" evidence="3">
    <location>
        <position position="177"/>
    </location>
</feature>
<evidence type="ECO:0000256" key="2">
    <source>
        <dbReference type="SAM" id="SignalP"/>
    </source>
</evidence>
<dbReference type="AlphaFoldDB" id="A0AAN8WW62"/>
<sequence length="177" mass="18583">MLTVVVWLVGVSVSLASRHCGFVVASAATLPGRGGTAPAATSAGTSSFSSCCCCRISGSCCHFCSRFSLAAPTSSSYALWHWVCGGHPSTSCPCSSLPSFDFSCCCPCGSVDDPRRNAHHGLATTTVPPLVLLPLLLVLLLLLLVTAWSLVPDHRRHPSTGTWSLPHRGRRGYLGAR</sequence>
<proteinExistence type="predicted"/>